<evidence type="ECO:0000256" key="1">
    <source>
        <dbReference type="ARBA" id="ARBA00004323"/>
    </source>
</evidence>
<protein>
    <submittedName>
        <fullName evidence="8">Unannotated protein</fullName>
    </submittedName>
</protein>
<keyword evidence="5" id="KW-0333">Golgi apparatus</keyword>
<dbReference type="PANTHER" id="PTHR12137">
    <property type="entry name" value="CARBOHYDRATE SULFOTRANSFERASE"/>
    <property type="match status" value="1"/>
</dbReference>
<name>A0A6J6ZR40_9ZZZZ</name>
<evidence type="ECO:0000256" key="5">
    <source>
        <dbReference type="ARBA" id="ARBA00023034"/>
    </source>
</evidence>
<evidence type="ECO:0000313" key="8">
    <source>
        <dbReference type="EMBL" id="CAB4823443.1"/>
    </source>
</evidence>
<evidence type="ECO:0000256" key="3">
    <source>
        <dbReference type="ARBA" id="ARBA00022692"/>
    </source>
</evidence>
<dbReference type="Pfam" id="PF03567">
    <property type="entry name" value="Sulfotransfer_2"/>
    <property type="match status" value="1"/>
</dbReference>
<evidence type="ECO:0000256" key="4">
    <source>
        <dbReference type="ARBA" id="ARBA00022989"/>
    </source>
</evidence>
<keyword evidence="3" id="KW-0812">Transmembrane</keyword>
<dbReference type="GO" id="GO:0000139">
    <property type="term" value="C:Golgi membrane"/>
    <property type="evidence" value="ECO:0007669"/>
    <property type="project" value="UniProtKB-SubCell"/>
</dbReference>
<keyword evidence="7" id="KW-0325">Glycoprotein</keyword>
<comment type="subcellular location">
    <subcellularLocation>
        <location evidence="1">Golgi apparatus membrane</location>
        <topology evidence="1">Single-pass type II membrane protein</topology>
    </subcellularLocation>
</comment>
<dbReference type="InterPro" id="IPR018011">
    <property type="entry name" value="Carb_sulfotrans_8-10"/>
</dbReference>
<organism evidence="8">
    <name type="scientific">freshwater metagenome</name>
    <dbReference type="NCBI Taxonomy" id="449393"/>
    <lineage>
        <taxon>unclassified sequences</taxon>
        <taxon>metagenomes</taxon>
        <taxon>ecological metagenomes</taxon>
    </lineage>
</organism>
<keyword evidence="6" id="KW-0472">Membrane</keyword>
<evidence type="ECO:0000256" key="6">
    <source>
        <dbReference type="ARBA" id="ARBA00023136"/>
    </source>
</evidence>
<accession>A0A6J6ZR40</accession>
<keyword evidence="2" id="KW-0808">Transferase</keyword>
<dbReference type="GO" id="GO:0008146">
    <property type="term" value="F:sulfotransferase activity"/>
    <property type="evidence" value="ECO:0007669"/>
    <property type="project" value="InterPro"/>
</dbReference>
<evidence type="ECO:0000256" key="7">
    <source>
        <dbReference type="ARBA" id="ARBA00023180"/>
    </source>
</evidence>
<dbReference type="EMBL" id="CAFABK010000008">
    <property type="protein sequence ID" value="CAB4823443.1"/>
    <property type="molecule type" value="Genomic_DNA"/>
</dbReference>
<dbReference type="AlphaFoldDB" id="A0A6J6ZR40"/>
<dbReference type="PANTHER" id="PTHR12137:SF54">
    <property type="entry name" value="CARBOHYDRATE SULFOTRANSFERASE"/>
    <property type="match status" value="1"/>
</dbReference>
<proteinExistence type="predicted"/>
<dbReference type="GO" id="GO:0016051">
    <property type="term" value="P:carbohydrate biosynthetic process"/>
    <property type="evidence" value="ECO:0007669"/>
    <property type="project" value="InterPro"/>
</dbReference>
<gene>
    <name evidence="8" type="ORF">UFOPK3204_00309</name>
</gene>
<evidence type="ECO:0000256" key="2">
    <source>
        <dbReference type="ARBA" id="ARBA00022679"/>
    </source>
</evidence>
<reference evidence="8" key="1">
    <citation type="submission" date="2020-05" db="EMBL/GenBank/DDBJ databases">
        <authorList>
            <person name="Chiriac C."/>
            <person name="Salcher M."/>
            <person name="Ghai R."/>
            <person name="Kavagutti S V."/>
        </authorList>
    </citation>
    <scope>NUCLEOTIDE SEQUENCE</scope>
</reference>
<dbReference type="InterPro" id="IPR005331">
    <property type="entry name" value="Sulfotransferase"/>
</dbReference>
<keyword evidence="4" id="KW-1133">Transmembrane helix</keyword>
<sequence length="261" mass="29187">MTVPDRRPDRAEFGPVTAEYVKAMGWRSVNAHTHISLVHRYAYVEVPKAGCGTMKATLGGLEAARLGPKLVERVQAAPHDRTKMTPFVKPFQLPPEQLEELFTSAEFTRFAVVRDPAARLLSGYLEKIRQGLQQSQPIFEILAAQGRAPKSAADISFADFIEVIGAQASRDQDPHWRRQADHLGLPGMRYDALIHLEQLGDSWHQIGELINVPDVQEQFFCRNSTHAGAHLTEHYTPELLARVAEIYAGDYAAFDYPVTSQ</sequence>